<evidence type="ECO:0000256" key="4">
    <source>
        <dbReference type="ARBA" id="ARBA00035204"/>
    </source>
</evidence>
<sequence length="63" mass="7246">MNYTELKDKDIKELNELVKEKKKSLFVLRHKLRTMQLTNTSEISATKKEIAQILTAINAKKGA</sequence>
<dbReference type="InterPro" id="IPR018254">
    <property type="entry name" value="Ribosomal_uL29_CS"/>
</dbReference>
<dbReference type="InterPro" id="IPR001854">
    <property type="entry name" value="Ribosomal_uL29"/>
</dbReference>
<name>A0A7M1LHP7_9BACT</name>
<organism evidence="6 7">
    <name type="scientific">Campylobacter corcagiensis</name>
    <dbReference type="NCBI Taxonomy" id="1448857"/>
    <lineage>
        <taxon>Bacteria</taxon>
        <taxon>Pseudomonadati</taxon>
        <taxon>Campylobacterota</taxon>
        <taxon>Epsilonproteobacteria</taxon>
        <taxon>Campylobacterales</taxon>
        <taxon>Campylobacteraceae</taxon>
        <taxon>Campylobacter</taxon>
    </lineage>
</organism>
<evidence type="ECO:0000256" key="2">
    <source>
        <dbReference type="ARBA" id="ARBA00022980"/>
    </source>
</evidence>
<keyword evidence="2 5" id="KW-0689">Ribosomal protein</keyword>
<accession>A0A7M1LHP7</accession>
<dbReference type="PROSITE" id="PS00579">
    <property type="entry name" value="RIBOSOMAL_L29"/>
    <property type="match status" value="1"/>
</dbReference>
<evidence type="ECO:0000313" key="7">
    <source>
        <dbReference type="Proteomes" id="UP000594749"/>
    </source>
</evidence>
<dbReference type="GO" id="GO:1990904">
    <property type="term" value="C:ribonucleoprotein complex"/>
    <property type="evidence" value="ECO:0007669"/>
    <property type="project" value="UniProtKB-KW"/>
</dbReference>
<dbReference type="CDD" id="cd00427">
    <property type="entry name" value="Ribosomal_L29_HIP"/>
    <property type="match status" value="1"/>
</dbReference>
<keyword evidence="7" id="KW-1185">Reference proteome</keyword>
<dbReference type="InterPro" id="IPR036049">
    <property type="entry name" value="Ribosomal_uL29_sf"/>
</dbReference>
<protein>
    <recommendedName>
        <fullName evidence="4 5">Large ribosomal subunit protein uL29</fullName>
    </recommendedName>
</protein>
<evidence type="ECO:0000256" key="5">
    <source>
        <dbReference type="HAMAP-Rule" id="MF_00374"/>
    </source>
</evidence>
<dbReference type="SUPFAM" id="SSF46561">
    <property type="entry name" value="Ribosomal protein L29 (L29p)"/>
    <property type="match status" value="1"/>
</dbReference>
<dbReference type="OrthoDB" id="5373225at2"/>
<gene>
    <name evidence="5 6" type="primary">rpmC</name>
    <name evidence="6" type="ORF">IMC76_03950</name>
</gene>
<evidence type="ECO:0000313" key="6">
    <source>
        <dbReference type="EMBL" id="QOQ87960.1"/>
    </source>
</evidence>
<keyword evidence="3 5" id="KW-0687">Ribonucleoprotein</keyword>
<comment type="similarity">
    <text evidence="1 5">Belongs to the universal ribosomal protein uL29 family.</text>
</comment>
<reference evidence="6 7" key="1">
    <citation type="submission" date="2020-10" db="EMBL/GenBank/DDBJ databases">
        <title>Campylobacter and Helicobacter PacBio genomes.</title>
        <authorList>
            <person name="Lane C."/>
        </authorList>
    </citation>
    <scope>NUCLEOTIDE SEQUENCE [LARGE SCALE GENOMIC DNA]</scope>
    <source>
        <strain evidence="6 7">2016D-0077</strain>
    </source>
</reference>
<dbReference type="GO" id="GO:0005840">
    <property type="term" value="C:ribosome"/>
    <property type="evidence" value="ECO:0007669"/>
    <property type="project" value="UniProtKB-KW"/>
</dbReference>
<dbReference type="GO" id="GO:0003735">
    <property type="term" value="F:structural constituent of ribosome"/>
    <property type="evidence" value="ECO:0007669"/>
    <property type="project" value="InterPro"/>
</dbReference>
<dbReference type="Pfam" id="PF00831">
    <property type="entry name" value="Ribosomal_L29"/>
    <property type="match status" value="1"/>
</dbReference>
<dbReference type="HAMAP" id="MF_00374">
    <property type="entry name" value="Ribosomal_uL29"/>
    <property type="match status" value="1"/>
</dbReference>
<evidence type="ECO:0000256" key="3">
    <source>
        <dbReference type="ARBA" id="ARBA00023274"/>
    </source>
</evidence>
<dbReference type="EMBL" id="CP063078">
    <property type="protein sequence ID" value="QOQ87960.1"/>
    <property type="molecule type" value="Genomic_DNA"/>
</dbReference>
<dbReference type="NCBIfam" id="TIGR00012">
    <property type="entry name" value="L29"/>
    <property type="match status" value="1"/>
</dbReference>
<proteinExistence type="inferred from homology"/>
<dbReference type="GO" id="GO:0006412">
    <property type="term" value="P:translation"/>
    <property type="evidence" value="ECO:0007669"/>
    <property type="project" value="UniProtKB-UniRule"/>
</dbReference>
<dbReference type="RefSeq" id="WP_025802053.1">
    <property type="nucleotide sequence ID" value="NZ_CP053842.1"/>
</dbReference>
<dbReference type="Gene3D" id="1.10.287.310">
    <property type="match status" value="1"/>
</dbReference>
<dbReference type="AlphaFoldDB" id="A0A7M1LHP7"/>
<evidence type="ECO:0000256" key="1">
    <source>
        <dbReference type="ARBA" id="ARBA00009254"/>
    </source>
</evidence>
<dbReference type="Proteomes" id="UP000594749">
    <property type="component" value="Chromosome"/>
</dbReference>